<gene>
    <name evidence="6" type="ORF">ACFPPD_01440</name>
</gene>
<feature type="compositionally biased region" description="Low complexity" evidence="4">
    <location>
        <begin position="32"/>
        <end position="50"/>
    </location>
</feature>
<name>A0ABW0LRN7_9BACL</name>
<comment type="similarity">
    <text evidence="1">Belongs to the bacterial solute-binding protein 1 family.</text>
</comment>
<keyword evidence="7" id="KW-1185">Reference proteome</keyword>
<feature type="chain" id="PRO_5046399603" evidence="5">
    <location>
        <begin position="23"/>
        <end position="448"/>
    </location>
</feature>
<proteinExistence type="inferred from homology"/>
<dbReference type="EMBL" id="JBHSMH010000004">
    <property type="protein sequence ID" value="MFC5467361.1"/>
    <property type="molecule type" value="Genomic_DNA"/>
</dbReference>
<dbReference type="PROSITE" id="PS01037">
    <property type="entry name" value="SBP_BACTERIAL_1"/>
    <property type="match status" value="1"/>
</dbReference>
<dbReference type="RefSeq" id="WP_209747359.1">
    <property type="nucleotide sequence ID" value="NZ_JBHSMH010000004.1"/>
</dbReference>
<evidence type="ECO:0000256" key="5">
    <source>
        <dbReference type="SAM" id="SignalP"/>
    </source>
</evidence>
<dbReference type="SUPFAM" id="SSF53850">
    <property type="entry name" value="Periplasmic binding protein-like II"/>
    <property type="match status" value="1"/>
</dbReference>
<keyword evidence="3 5" id="KW-0732">Signal</keyword>
<dbReference type="InterPro" id="IPR006061">
    <property type="entry name" value="SBP_1_CS"/>
</dbReference>
<dbReference type="Proteomes" id="UP001596105">
    <property type="component" value="Unassembled WGS sequence"/>
</dbReference>
<dbReference type="PROSITE" id="PS51257">
    <property type="entry name" value="PROKAR_LIPOPROTEIN"/>
    <property type="match status" value="1"/>
</dbReference>
<evidence type="ECO:0000256" key="3">
    <source>
        <dbReference type="ARBA" id="ARBA00022729"/>
    </source>
</evidence>
<dbReference type="InterPro" id="IPR050490">
    <property type="entry name" value="Bact_solute-bd_prot1"/>
</dbReference>
<feature type="signal peptide" evidence="5">
    <location>
        <begin position="1"/>
        <end position="22"/>
    </location>
</feature>
<evidence type="ECO:0000313" key="7">
    <source>
        <dbReference type="Proteomes" id="UP001596105"/>
    </source>
</evidence>
<reference evidence="7" key="1">
    <citation type="journal article" date="2019" name="Int. J. Syst. Evol. Microbiol.">
        <title>The Global Catalogue of Microorganisms (GCM) 10K type strain sequencing project: providing services to taxonomists for standard genome sequencing and annotation.</title>
        <authorList>
            <consortium name="The Broad Institute Genomics Platform"/>
            <consortium name="The Broad Institute Genome Sequencing Center for Infectious Disease"/>
            <person name="Wu L."/>
            <person name="Ma J."/>
        </authorList>
    </citation>
    <scope>NUCLEOTIDE SEQUENCE [LARGE SCALE GENOMIC DNA]</scope>
    <source>
        <strain evidence="7">CCUG 57113</strain>
    </source>
</reference>
<evidence type="ECO:0000256" key="1">
    <source>
        <dbReference type="ARBA" id="ARBA00008520"/>
    </source>
</evidence>
<dbReference type="PANTHER" id="PTHR43649:SF34">
    <property type="entry name" value="ABC TRANSPORTER PERIPLASMIC-BINDING PROTEIN YCJN-RELATED"/>
    <property type="match status" value="1"/>
</dbReference>
<accession>A0ABW0LRN7</accession>
<dbReference type="InterPro" id="IPR006059">
    <property type="entry name" value="SBP"/>
</dbReference>
<dbReference type="PANTHER" id="PTHR43649">
    <property type="entry name" value="ARABINOSE-BINDING PROTEIN-RELATED"/>
    <property type="match status" value="1"/>
</dbReference>
<sequence>MKKFNRAASLVLMLVLAIVVSACGNNNNENQASSAPAGSAPASSAASSEAPADKPVKITFMNTKGADVQKLIEAAAGEFKKANPNITVEVISTGDGQSPVEMASTLYASGTAPALIMLDAGDIAKFKDKAADLSGEKWVADMAQPNQIDGKTLAFPFAVEGYGFIYNKAVLDKAVGGTFDPATVNSTSALEELFMKVEASGVAPLSIGSMDWSLGNHFLAIAYATQPDGDVNKYLDSLKAGSEKVADNAAFNGLMDTFEVMKKYNKAKNDPLAVTYEQSAAVVAKGEAAITFNGNWMFPELQKSNATGEFGFLPVPVSNNAGDKANSAIAIGATKQIIVDQTQNSEDQQAAAKKFLEWIVYDQAGQDFLVNKASIIPAFKNIQLEPKDSLAKAIKAYNNAGKSIPFAGNYVPGDHWKILGASMQKYLVNKTDRAGLAADIQDYWKNVK</sequence>
<evidence type="ECO:0000256" key="2">
    <source>
        <dbReference type="ARBA" id="ARBA00022448"/>
    </source>
</evidence>
<keyword evidence="2" id="KW-0813">Transport</keyword>
<comment type="caution">
    <text evidence="6">The sequence shown here is derived from an EMBL/GenBank/DDBJ whole genome shotgun (WGS) entry which is preliminary data.</text>
</comment>
<dbReference type="Gene3D" id="3.40.190.10">
    <property type="entry name" value="Periplasmic binding protein-like II"/>
    <property type="match status" value="2"/>
</dbReference>
<evidence type="ECO:0000256" key="4">
    <source>
        <dbReference type="SAM" id="MobiDB-lite"/>
    </source>
</evidence>
<evidence type="ECO:0000313" key="6">
    <source>
        <dbReference type="EMBL" id="MFC5467361.1"/>
    </source>
</evidence>
<protein>
    <submittedName>
        <fullName evidence="6">ABC transporter substrate-binding protein</fullName>
    </submittedName>
</protein>
<organism evidence="6 7">
    <name type="scientific">Cohnella suwonensis</name>
    <dbReference type="NCBI Taxonomy" id="696072"/>
    <lineage>
        <taxon>Bacteria</taxon>
        <taxon>Bacillati</taxon>
        <taxon>Bacillota</taxon>
        <taxon>Bacilli</taxon>
        <taxon>Bacillales</taxon>
        <taxon>Paenibacillaceae</taxon>
        <taxon>Cohnella</taxon>
    </lineage>
</organism>
<dbReference type="Pfam" id="PF01547">
    <property type="entry name" value="SBP_bac_1"/>
    <property type="match status" value="1"/>
</dbReference>
<feature type="region of interest" description="Disordered" evidence="4">
    <location>
        <begin position="29"/>
        <end position="50"/>
    </location>
</feature>